<dbReference type="RefSeq" id="WP_172246789.1">
    <property type="nucleotide sequence ID" value="NZ_BMDD01000006.1"/>
</dbReference>
<dbReference type="Gene3D" id="1.20.1270.90">
    <property type="entry name" value="AF1782-like"/>
    <property type="match status" value="3"/>
</dbReference>
<evidence type="ECO:0000259" key="2">
    <source>
        <dbReference type="PROSITE" id="PS51272"/>
    </source>
</evidence>
<organism evidence="3 4">
    <name type="scientific">Saccharibacillus endophyticus</name>
    <dbReference type="NCBI Taxonomy" id="2060666"/>
    <lineage>
        <taxon>Bacteria</taxon>
        <taxon>Bacillati</taxon>
        <taxon>Bacillota</taxon>
        <taxon>Bacilli</taxon>
        <taxon>Bacillales</taxon>
        <taxon>Paenibacillaceae</taxon>
        <taxon>Saccharibacillus</taxon>
    </lineage>
</organism>
<evidence type="ECO:0000313" key="3">
    <source>
        <dbReference type="EMBL" id="GGH85697.1"/>
    </source>
</evidence>
<dbReference type="InterPro" id="IPR001119">
    <property type="entry name" value="SLH_dom"/>
</dbReference>
<feature type="signal peptide" evidence="1">
    <location>
        <begin position="1"/>
        <end position="28"/>
    </location>
</feature>
<dbReference type="PROSITE" id="PS51272">
    <property type="entry name" value="SLH"/>
    <property type="match status" value="3"/>
</dbReference>
<dbReference type="Pfam" id="PF20578">
    <property type="entry name" value="aBig_2"/>
    <property type="match status" value="1"/>
</dbReference>
<proteinExistence type="predicted"/>
<dbReference type="Pfam" id="PF07554">
    <property type="entry name" value="FIVAR"/>
    <property type="match status" value="2"/>
</dbReference>
<evidence type="ECO:0000313" key="4">
    <source>
        <dbReference type="Proteomes" id="UP000605427"/>
    </source>
</evidence>
<dbReference type="InterPro" id="IPR051465">
    <property type="entry name" value="Cell_Envelope_Struct_Comp"/>
</dbReference>
<accession>A0ABQ2A421</accession>
<dbReference type="Proteomes" id="UP000605427">
    <property type="component" value="Unassembled WGS sequence"/>
</dbReference>
<dbReference type="Pfam" id="PF00395">
    <property type="entry name" value="SLH"/>
    <property type="match status" value="2"/>
</dbReference>
<feature type="domain" description="SLH" evidence="2">
    <location>
        <begin position="96"/>
        <end position="158"/>
    </location>
</feature>
<dbReference type="InterPro" id="IPR046780">
    <property type="entry name" value="aBig_2"/>
</dbReference>
<sequence>MENNWKAWLIASAFLTATTGLGTTSAFAAAVPNAETPFTDLKGISPEQTEAIREAARLGLITGFPNNEYRPQQALTRQEFAILLVKALNLPVSNISSSSFKDVNSASWSLPYIEAARQAGLMTGSGSNFRPQAFVSREEMASVLVRAINGQNVSGGLSIDTTAIGPVSDWARNSIESAARLGLVESSFTNLNLKGNVTRADIAPFLVNIFPEKEMTAIVTSVSGDTIMIDNKPLLVTPSLKQLLLADDNIQALEGAVLKFKSARHSVNDIGELEIVASGTAAQKLKLNASGLPSSSVLTLSGNQLAVNGSSISTIKLQKSASNIELNAKIGQLQIDNTGELDLTGTANFDEIRITNANAKVTIGPNVQINRIVIPASTTPSTVIANLSQAGSRIKQAVTSTGTVLPLTPIPVSTPVSAPASTPSDPVITQPTDPNVLAVEQDLSNLMIGFIDGDTADNVRHSIILPLVGMQGSTISWVSDKEDVLSSNGTVTRSVYGSSDTPVTLKATLTKGSAVGTKDFAFTVKASEAPLIDKAVLQSKVNDAELLIGITTIGSEEGQAPQEAFEQFELAILAAKSVLNDTQAGQAGIDQAADSLDTATSDFEQAIFGVSKQLLNQKIVEAQSLLDNAVEGEAEGNVPAGAKILFAAKIQDAKTIADDSNATKDSVKNARIALSQEIELFNQSKIAINKTDLLAEINIASSVLANTTSGYKPGQVVPDKHGLLSSAVQSAQVVYGGSNSTQSQINASVSTLKQAIEAFNLAKNPELTMTIVPNAEFVLNNTFTSDDDNVKINDDALENGEATYQYTKRSILNYVRVSNGNQEAFVGYDSSAKGFRIYADSDLQQDTGRVLTVTSTSTEINVVSNNSQVVVSQNSLPDNATAVLKFTLTDGTSKISEVEVPVREDHQAPAWTGGTYADGKLTLSSTEKMLASTLGGSYAVSYSSTGFFGNGNDQSLTGTGNIISYELDGNKLVLTISPSWLSNTGTLPPGSKFKVVLNNYSDYANNIPPETALYIAAGPEGP</sequence>
<dbReference type="EMBL" id="BMDD01000006">
    <property type="protein sequence ID" value="GGH85697.1"/>
    <property type="molecule type" value="Genomic_DNA"/>
</dbReference>
<feature type="domain" description="SLH" evidence="2">
    <location>
        <begin position="160"/>
        <end position="220"/>
    </location>
</feature>
<evidence type="ECO:0000256" key="1">
    <source>
        <dbReference type="SAM" id="SignalP"/>
    </source>
</evidence>
<reference evidence="4" key="1">
    <citation type="journal article" date="2019" name="Int. J. Syst. Evol. Microbiol.">
        <title>The Global Catalogue of Microorganisms (GCM) 10K type strain sequencing project: providing services to taxonomists for standard genome sequencing and annotation.</title>
        <authorList>
            <consortium name="The Broad Institute Genomics Platform"/>
            <consortium name="The Broad Institute Genome Sequencing Center for Infectious Disease"/>
            <person name="Wu L."/>
            <person name="Ma J."/>
        </authorList>
    </citation>
    <scope>NUCLEOTIDE SEQUENCE [LARGE SCALE GENOMIC DNA]</scope>
    <source>
        <strain evidence="4">CCM 8702</strain>
    </source>
</reference>
<keyword evidence="1" id="KW-0732">Signal</keyword>
<dbReference type="PANTHER" id="PTHR43308:SF5">
    <property type="entry name" value="S-LAYER PROTEIN _ PEPTIDOGLYCAN ENDO-BETA-N-ACETYLGLUCOSAMINIDASE"/>
    <property type="match status" value="1"/>
</dbReference>
<name>A0ABQ2A421_9BACL</name>
<feature type="domain" description="SLH" evidence="2">
    <location>
        <begin position="35"/>
        <end position="94"/>
    </location>
</feature>
<feature type="chain" id="PRO_5046458270" description="SLH domain-containing protein" evidence="1">
    <location>
        <begin position="29"/>
        <end position="1022"/>
    </location>
</feature>
<keyword evidence="4" id="KW-1185">Reference proteome</keyword>
<gene>
    <name evidence="3" type="ORF">GCM10007362_43730</name>
</gene>
<dbReference type="PANTHER" id="PTHR43308">
    <property type="entry name" value="OUTER MEMBRANE PROTEIN ALPHA-RELATED"/>
    <property type="match status" value="1"/>
</dbReference>
<protein>
    <recommendedName>
        <fullName evidence="2">SLH domain-containing protein</fullName>
    </recommendedName>
</protein>
<comment type="caution">
    <text evidence="3">The sequence shown here is derived from an EMBL/GenBank/DDBJ whole genome shotgun (WGS) entry which is preliminary data.</text>
</comment>